<accession>A0AAD1YCH8</accession>
<comment type="caution">
    <text evidence="2">The sequence shown here is derived from an EMBL/GenBank/DDBJ whole genome shotgun (WGS) entry which is preliminary data.</text>
</comment>
<name>A0AAD1YCH8_EUPCR</name>
<reference evidence="2" key="1">
    <citation type="submission" date="2023-07" db="EMBL/GenBank/DDBJ databases">
        <authorList>
            <consortium name="AG Swart"/>
            <person name="Singh M."/>
            <person name="Singh A."/>
            <person name="Seah K."/>
            <person name="Emmerich C."/>
        </authorList>
    </citation>
    <scope>NUCLEOTIDE SEQUENCE</scope>
    <source>
        <strain evidence="2">DP1</strain>
    </source>
</reference>
<keyword evidence="3" id="KW-1185">Reference proteome</keyword>
<dbReference type="AlphaFoldDB" id="A0AAD1YCH8"/>
<evidence type="ECO:0000313" key="3">
    <source>
        <dbReference type="Proteomes" id="UP001295684"/>
    </source>
</evidence>
<feature type="region of interest" description="Disordered" evidence="1">
    <location>
        <begin position="329"/>
        <end position="352"/>
    </location>
</feature>
<organism evidence="2 3">
    <name type="scientific">Euplotes crassus</name>
    <dbReference type="NCBI Taxonomy" id="5936"/>
    <lineage>
        <taxon>Eukaryota</taxon>
        <taxon>Sar</taxon>
        <taxon>Alveolata</taxon>
        <taxon>Ciliophora</taxon>
        <taxon>Intramacronucleata</taxon>
        <taxon>Spirotrichea</taxon>
        <taxon>Hypotrichia</taxon>
        <taxon>Euplotida</taxon>
        <taxon>Euplotidae</taxon>
        <taxon>Moneuplotes</taxon>
    </lineage>
</organism>
<feature type="region of interest" description="Disordered" evidence="1">
    <location>
        <begin position="370"/>
        <end position="392"/>
    </location>
</feature>
<gene>
    <name evidence="2" type="ORF">ECRASSUSDP1_LOCUS28795</name>
</gene>
<feature type="compositionally biased region" description="Basic residues" evidence="1">
    <location>
        <begin position="329"/>
        <end position="340"/>
    </location>
</feature>
<sequence>MSSRIDSKIKKILQMLNDKDNIKGEERSEENKKSIKMLQKDITSHTKSYNKDLRNFIKSIEQRSQNFKGTTLNHRNDIIPSANYNSCRNFERQSYHNEEKFKEIKLGNINPTWDTKRMMNKIKENPSGRSSDSYMKILRKLKITKNQSQKSLKQARNNYSLKTLNIYSSKSPKIHKVTKKREFRDLSDGPYFSTITKDLEMNANMKRSPSKLQPLHCNNDISIRNTQNFPEGIRKPRKLVTKQSNFDELSSRLSYIKSPIVSSPDRCMLIEDHERLQCGNKFNYQFPITSRNDNCTNYVNTEVICQDLYKLPEKINRIPKRPVLEHKNRFKRDKKRRHYKNSAPQSLSQEKLDHQENCEIHLKETERNKAPPNEISCKETKRDDSDSFTTITTNSPSFKHEIRGIDKVVIKCAFQAHKKRDTSQESTEKSWVKPINFPLQIKDNYGNTDLFE</sequence>
<evidence type="ECO:0000313" key="2">
    <source>
        <dbReference type="EMBL" id="CAI2387167.1"/>
    </source>
</evidence>
<evidence type="ECO:0000256" key="1">
    <source>
        <dbReference type="SAM" id="MobiDB-lite"/>
    </source>
</evidence>
<dbReference type="Proteomes" id="UP001295684">
    <property type="component" value="Unassembled WGS sequence"/>
</dbReference>
<protein>
    <submittedName>
        <fullName evidence="2">Uncharacterized protein</fullName>
    </submittedName>
</protein>
<feature type="compositionally biased region" description="Basic and acidic residues" evidence="1">
    <location>
        <begin position="376"/>
        <end position="385"/>
    </location>
</feature>
<proteinExistence type="predicted"/>
<dbReference type="EMBL" id="CAMPGE010029684">
    <property type="protein sequence ID" value="CAI2387167.1"/>
    <property type="molecule type" value="Genomic_DNA"/>
</dbReference>